<keyword evidence="2" id="KW-1185">Reference proteome</keyword>
<proteinExistence type="predicted"/>
<evidence type="ECO:0000313" key="2">
    <source>
        <dbReference type="Proteomes" id="UP001176521"/>
    </source>
</evidence>
<dbReference type="AlphaFoldDB" id="A0AAN6G8H7"/>
<dbReference type="EMBL" id="JAPDMQ010000452">
    <property type="protein sequence ID" value="KAK0524415.1"/>
    <property type="molecule type" value="Genomic_DNA"/>
</dbReference>
<evidence type="ECO:0000313" key="1">
    <source>
        <dbReference type="EMBL" id="KAK0524415.1"/>
    </source>
</evidence>
<dbReference type="Gene3D" id="1.20.120.20">
    <property type="entry name" value="Apolipoprotein"/>
    <property type="match status" value="1"/>
</dbReference>
<reference evidence="1" key="1">
    <citation type="journal article" date="2023" name="PhytoFront">
        <title>Draft Genome Resources of Seven Strains of Tilletia horrida, Causal Agent of Kernel Smut of Rice.</title>
        <authorList>
            <person name="Khanal S."/>
            <person name="Antony Babu S."/>
            <person name="Zhou X.G."/>
        </authorList>
    </citation>
    <scope>NUCLEOTIDE SEQUENCE</scope>
    <source>
        <strain evidence="1">TX3</strain>
    </source>
</reference>
<accession>A0AAN6G8H7</accession>
<protein>
    <submittedName>
        <fullName evidence="1">Uncharacterized protein</fullName>
    </submittedName>
</protein>
<dbReference type="SUPFAM" id="SSF58113">
    <property type="entry name" value="Apolipoprotein A-I"/>
    <property type="match status" value="1"/>
</dbReference>
<organism evidence="1 2">
    <name type="scientific">Tilletia horrida</name>
    <dbReference type="NCBI Taxonomy" id="155126"/>
    <lineage>
        <taxon>Eukaryota</taxon>
        <taxon>Fungi</taxon>
        <taxon>Dikarya</taxon>
        <taxon>Basidiomycota</taxon>
        <taxon>Ustilaginomycotina</taxon>
        <taxon>Exobasidiomycetes</taxon>
        <taxon>Tilletiales</taxon>
        <taxon>Tilletiaceae</taxon>
        <taxon>Tilletia</taxon>
    </lineage>
</organism>
<dbReference type="Proteomes" id="UP001176521">
    <property type="component" value="Unassembled WGS sequence"/>
</dbReference>
<comment type="caution">
    <text evidence="1">The sequence shown here is derived from an EMBL/GenBank/DDBJ whole genome shotgun (WGS) entry which is preliminary data.</text>
</comment>
<sequence length="181" mass="20098">MSTPIAHLVKIADRLARIDEAVKVFSDAVDHSGGRIVPLQDVTATLRQAQAHIRSQLSELDSILADVQARCQKDLDEMRQQTRRDTEELEGRQQRRLDQIFAAAKNNIDAARSRAVADLDAFCSRISSDVQPVDEGFGSDLSKLRDKMKAYTGEAQQETQDALGQIHVVERPATGNQLLCM</sequence>
<name>A0AAN6G8H7_9BASI</name>
<gene>
    <name evidence="1" type="ORF">OC842_005839</name>
</gene>